<dbReference type="PROSITE" id="PS50181">
    <property type="entry name" value="FBOX"/>
    <property type="match status" value="1"/>
</dbReference>
<organism evidence="2">
    <name type="scientific">Aedes albopictus</name>
    <name type="common">Asian tiger mosquito</name>
    <name type="synonym">Stegomyia albopicta</name>
    <dbReference type="NCBI Taxonomy" id="7160"/>
    <lineage>
        <taxon>Eukaryota</taxon>
        <taxon>Metazoa</taxon>
        <taxon>Ecdysozoa</taxon>
        <taxon>Arthropoda</taxon>
        <taxon>Hexapoda</taxon>
        <taxon>Insecta</taxon>
        <taxon>Pterygota</taxon>
        <taxon>Neoptera</taxon>
        <taxon>Endopterygota</taxon>
        <taxon>Diptera</taxon>
        <taxon>Nematocera</taxon>
        <taxon>Culicoidea</taxon>
        <taxon>Culicidae</taxon>
        <taxon>Culicinae</taxon>
        <taxon>Aedini</taxon>
        <taxon>Aedes</taxon>
        <taxon>Stegomyia</taxon>
    </lineage>
</organism>
<dbReference type="InterPro" id="IPR036047">
    <property type="entry name" value="F-box-like_dom_sf"/>
</dbReference>
<dbReference type="SMART" id="SM00256">
    <property type="entry name" value="FBOX"/>
    <property type="match status" value="1"/>
</dbReference>
<dbReference type="InterPro" id="IPR032675">
    <property type="entry name" value="LRR_dom_sf"/>
</dbReference>
<dbReference type="Gene3D" id="3.80.10.10">
    <property type="entry name" value="Ribonuclease Inhibitor"/>
    <property type="match status" value="1"/>
</dbReference>
<dbReference type="VEuPathDB" id="VectorBase:AALF014536"/>
<accession>A0A023EUH5</accession>
<dbReference type="SUPFAM" id="SSF52047">
    <property type="entry name" value="RNI-like"/>
    <property type="match status" value="1"/>
</dbReference>
<evidence type="ECO:0000259" key="1">
    <source>
        <dbReference type="PROSITE" id="PS50181"/>
    </source>
</evidence>
<dbReference type="Pfam" id="PF12937">
    <property type="entry name" value="F-box-like"/>
    <property type="match status" value="1"/>
</dbReference>
<reference evidence="2" key="1">
    <citation type="journal article" date="2014" name="PLoS Negl. Trop. Dis.">
        <title>Identification and characterization of seminal fluid proteins in the Asian tiger mosquito, Aedes albopictus.</title>
        <authorList>
            <person name="Boes K.E."/>
            <person name="Ribeiro J.M."/>
            <person name="Wong A."/>
            <person name="Harrington L.C."/>
            <person name="Wolfner M.F."/>
            <person name="Sirot L.K."/>
        </authorList>
    </citation>
    <scope>NUCLEOTIDE SEQUENCE</scope>
    <source>
        <tissue evidence="2">Reproductive organs</tissue>
    </source>
</reference>
<protein>
    <submittedName>
        <fullName evidence="2">Putative a receptor for ubiquitination targets</fullName>
    </submittedName>
</protein>
<dbReference type="VEuPathDB" id="VectorBase:AALFPA_077341"/>
<name>A0A023EUH5_AEDAL</name>
<dbReference type="EMBL" id="GAPW01001012">
    <property type="protein sequence ID" value="JAC12586.1"/>
    <property type="molecule type" value="mRNA"/>
</dbReference>
<dbReference type="VEuPathDB" id="VectorBase:AALC636_026472"/>
<dbReference type="PANTHER" id="PTHR13318">
    <property type="entry name" value="PARTNER OF PAIRED, ISOFORM B-RELATED"/>
    <property type="match status" value="1"/>
</dbReference>
<dbReference type="Gene3D" id="1.20.1280.50">
    <property type="match status" value="1"/>
</dbReference>
<proteinExistence type="evidence at transcript level"/>
<feature type="domain" description="F-box" evidence="1">
    <location>
        <begin position="1"/>
        <end position="46"/>
    </location>
</feature>
<dbReference type="GO" id="GO:0031146">
    <property type="term" value="P:SCF-dependent proteasomal ubiquitin-dependent protein catabolic process"/>
    <property type="evidence" value="ECO:0007669"/>
    <property type="project" value="TreeGrafter"/>
</dbReference>
<dbReference type="AlphaFoldDB" id="A0A023EUH5"/>
<keyword evidence="2" id="KW-0675">Receptor</keyword>
<sequence length="511" mass="59602">MEINCFPSEVLCCIFDFLTWNDRKRASLVCRRWNGIINSDRYLRQSKLVLYNYTKVQFFSGVEVGLVNTQRNIEFHSSPMLDTDELLSTINEAFPSGEAVVECVDLFLRSDHEQLCNLVIVNLPKLKQLKRLNILANEGFKTLKKGLLLENETLEILKLSFYQNTPCHLQTPNLRSLDLVIRYPSDSQLLYAVSHQLKELTVTFQSKDLVAQLFTCSFENLEKLNISIENDKYLPYTVSRAPIICWHEIQAFINSIRGLKRLEVVDKCNMLRHNYLKVFTHAENLEYLSVNYIILDWTIVEFVSAFKNLRYLNLRGCSTAGEPILLDLPHLEELQMPYKHYATLPCSNLRNLTTLTYSSSQKNHAQFIHQITKTFANLRTLNLLNFDYELSSNSFEFLDHLTLLKTLTIRDMSVSNELFMKCPPLPTLQKLELRTIVTEISLLDCFPEKLKHLYKLDIHNCFFYIFTNDESKSSITFERLRKLMPRCRISTIDSTVFTNEQYDQNPIYIPG</sequence>
<dbReference type="GO" id="GO:0019005">
    <property type="term" value="C:SCF ubiquitin ligase complex"/>
    <property type="evidence" value="ECO:0007669"/>
    <property type="project" value="TreeGrafter"/>
</dbReference>
<evidence type="ECO:0000313" key="2">
    <source>
        <dbReference type="EMBL" id="JAC12586.1"/>
    </source>
</evidence>
<dbReference type="InterPro" id="IPR001810">
    <property type="entry name" value="F-box_dom"/>
</dbReference>
<dbReference type="SUPFAM" id="SSF81383">
    <property type="entry name" value="F-box domain"/>
    <property type="match status" value="1"/>
</dbReference>